<proteinExistence type="predicted"/>
<name>A0ACC0D5D2_9PEZI</name>
<keyword evidence="2" id="KW-1185">Reference proteome</keyword>
<gene>
    <name evidence="1" type="ORF">F4821DRAFT_97591</name>
</gene>
<reference evidence="1 2" key="1">
    <citation type="journal article" date="2022" name="New Phytol.">
        <title>Ecological generalism drives hyperdiversity of secondary metabolite gene clusters in xylarialean endophytes.</title>
        <authorList>
            <person name="Franco M.E.E."/>
            <person name="Wisecaver J.H."/>
            <person name="Arnold A.E."/>
            <person name="Ju Y.M."/>
            <person name="Slot J.C."/>
            <person name="Ahrendt S."/>
            <person name="Moore L.P."/>
            <person name="Eastman K.E."/>
            <person name="Scott K."/>
            <person name="Konkel Z."/>
            <person name="Mondo S.J."/>
            <person name="Kuo A."/>
            <person name="Hayes R.D."/>
            <person name="Haridas S."/>
            <person name="Andreopoulos B."/>
            <person name="Riley R."/>
            <person name="LaButti K."/>
            <person name="Pangilinan J."/>
            <person name="Lipzen A."/>
            <person name="Amirebrahimi M."/>
            <person name="Yan J."/>
            <person name="Adam C."/>
            <person name="Keymanesh K."/>
            <person name="Ng V."/>
            <person name="Louie K."/>
            <person name="Northen T."/>
            <person name="Drula E."/>
            <person name="Henrissat B."/>
            <person name="Hsieh H.M."/>
            <person name="Youens-Clark K."/>
            <person name="Lutzoni F."/>
            <person name="Miadlikowska J."/>
            <person name="Eastwood D.C."/>
            <person name="Hamelin R.C."/>
            <person name="Grigoriev I.V."/>
            <person name="U'Ren J.M."/>
        </authorList>
    </citation>
    <scope>NUCLEOTIDE SEQUENCE [LARGE SCALE GENOMIC DNA]</scope>
    <source>
        <strain evidence="1 2">ER1909</strain>
    </source>
</reference>
<sequence>MAPQLLWIGLGNMGRGMVKNLVEKGNLEKPLIIYNRTRKRSEELAAKLPEGKTEIIDSLEDGIKKADIIFTIVSNDAVVQSVYQDLLKGDVAGKLFVDCSTIHPDTTNKVAKLVTDKAAQFVASPVFGAPPAAEAGMLVFVPAGAKSSIEKIRPYFKGVMGKAEIPFEDKPQSDALKLKLIGNSFILNTVTMLGEGLTLAEKTGVGVEPLQQLVDILIGGVYSIYADRMIKGTYWKMEEPLFSADNARKDGGHAMKLAESVGVDLKTVAVADDYLKSVAEYAGGDKGDIAGIYGSARLKAGLKYENDA</sequence>
<dbReference type="EMBL" id="MU394304">
    <property type="protein sequence ID" value="KAI6087949.1"/>
    <property type="molecule type" value="Genomic_DNA"/>
</dbReference>
<dbReference type="Proteomes" id="UP001497680">
    <property type="component" value="Unassembled WGS sequence"/>
</dbReference>
<accession>A0ACC0D5D2</accession>
<evidence type="ECO:0000313" key="2">
    <source>
        <dbReference type="Proteomes" id="UP001497680"/>
    </source>
</evidence>
<comment type="caution">
    <text evidence="1">The sequence shown here is derived from an EMBL/GenBank/DDBJ whole genome shotgun (WGS) entry which is preliminary data.</text>
</comment>
<evidence type="ECO:0000313" key="1">
    <source>
        <dbReference type="EMBL" id="KAI6087949.1"/>
    </source>
</evidence>
<organism evidence="1 2">
    <name type="scientific">Hypoxylon rubiginosum</name>
    <dbReference type="NCBI Taxonomy" id="110542"/>
    <lineage>
        <taxon>Eukaryota</taxon>
        <taxon>Fungi</taxon>
        <taxon>Dikarya</taxon>
        <taxon>Ascomycota</taxon>
        <taxon>Pezizomycotina</taxon>
        <taxon>Sordariomycetes</taxon>
        <taxon>Xylariomycetidae</taxon>
        <taxon>Xylariales</taxon>
        <taxon>Hypoxylaceae</taxon>
        <taxon>Hypoxylon</taxon>
    </lineage>
</organism>
<protein>
    <submittedName>
        <fullName evidence="1">6-phosphogluconate dehydrogenase 2</fullName>
    </submittedName>
</protein>